<dbReference type="EMBL" id="CP046622">
    <property type="protein sequence ID" value="QGW80673.1"/>
    <property type="molecule type" value="Genomic_DNA"/>
</dbReference>
<evidence type="ECO:0000313" key="3">
    <source>
        <dbReference type="Proteomes" id="UP000425817"/>
    </source>
</evidence>
<sequence length="53" mass="5758">MAMGTTDPGPAGRGKWLRRFGWLLAIWLASVGALFAVALVFRWLMRAVGLTAP</sequence>
<evidence type="ECO:0000256" key="1">
    <source>
        <dbReference type="SAM" id="Phobius"/>
    </source>
</evidence>
<dbReference type="Proteomes" id="UP000425817">
    <property type="component" value="Chromosome"/>
</dbReference>
<dbReference type="OrthoDB" id="6199137at2"/>
<evidence type="ECO:0000313" key="2">
    <source>
        <dbReference type="EMBL" id="QGW80673.1"/>
    </source>
</evidence>
<keyword evidence="1" id="KW-0472">Membrane</keyword>
<reference evidence="2 3" key="1">
    <citation type="submission" date="2019-12" db="EMBL/GenBank/DDBJ databases">
        <title>Hybrid Genome Assemblies of two High G+C Isolates from Undergraduate Microbiology Courses.</title>
        <authorList>
            <person name="Ne Ville C.J."/>
            <person name="Enright D."/>
            <person name="Hernandez I."/>
            <person name="Dodsworth J."/>
            <person name="Orwin P.M."/>
        </authorList>
    </citation>
    <scope>NUCLEOTIDE SEQUENCE [LARGE SCALE GENOMIC DNA]</scope>
    <source>
        <strain evidence="2 3">CSUSB</strain>
    </source>
</reference>
<dbReference type="AlphaFoldDB" id="A0A6I6H1I9"/>
<organism evidence="2 3">
    <name type="scientific">Variovorax paradoxus</name>
    <dbReference type="NCBI Taxonomy" id="34073"/>
    <lineage>
        <taxon>Bacteria</taxon>
        <taxon>Pseudomonadati</taxon>
        <taxon>Pseudomonadota</taxon>
        <taxon>Betaproteobacteria</taxon>
        <taxon>Burkholderiales</taxon>
        <taxon>Comamonadaceae</taxon>
        <taxon>Variovorax</taxon>
    </lineage>
</organism>
<feature type="transmembrane region" description="Helical" evidence="1">
    <location>
        <begin position="20"/>
        <end position="41"/>
    </location>
</feature>
<keyword evidence="1" id="KW-0812">Transmembrane</keyword>
<proteinExistence type="predicted"/>
<keyword evidence="1" id="KW-1133">Transmembrane helix</keyword>
<dbReference type="InterPro" id="IPR018895">
    <property type="entry name" value="DUF2474"/>
</dbReference>
<dbReference type="Pfam" id="PF10617">
    <property type="entry name" value="DUF2474"/>
    <property type="match status" value="1"/>
</dbReference>
<gene>
    <name evidence="2" type="ORF">GOQ09_03305</name>
</gene>
<protein>
    <submittedName>
        <fullName evidence="2">DUF2474 family protein</fullName>
    </submittedName>
</protein>
<accession>A0A6I6H1I9</accession>
<name>A0A6I6H1I9_VARPD</name>